<sequence length="70" mass="7576">MKTLLIYGATGYTGHMTAAQAKSASLNIIIAAETGRGWEYLPVNLTSVCGYSAWRTLLKSRTRSCGSYRG</sequence>
<organism evidence="1">
    <name type="scientific">Pantoea sp. BJ2</name>
    <dbReference type="NCBI Taxonomy" id="3141322"/>
    <lineage>
        <taxon>Bacteria</taxon>
        <taxon>Pseudomonadati</taxon>
        <taxon>Pseudomonadota</taxon>
        <taxon>Gammaproteobacteria</taxon>
        <taxon>Enterobacterales</taxon>
        <taxon>Erwiniaceae</taxon>
        <taxon>Pantoea</taxon>
    </lineage>
</organism>
<dbReference type="AlphaFoldDB" id="A0AAU7U290"/>
<dbReference type="RefSeq" id="WP_350262193.1">
    <property type="nucleotide sequence ID" value="NZ_CP158293.1"/>
</dbReference>
<name>A0AAU7U290_9GAMM</name>
<evidence type="ECO:0000313" key="1">
    <source>
        <dbReference type="EMBL" id="XBV46972.1"/>
    </source>
</evidence>
<geneLocation type="plasmid" evidence="1">
    <name>plasmindA</name>
</geneLocation>
<protein>
    <submittedName>
        <fullName evidence="1">Uncharacterized protein</fullName>
    </submittedName>
</protein>
<gene>
    <name evidence="1" type="ORF">AAF463_22790</name>
</gene>
<dbReference type="EMBL" id="CP158293">
    <property type="protein sequence ID" value="XBV46972.1"/>
    <property type="molecule type" value="Genomic_DNA"/>
</dbReference>
<proteinExistence type="predicted"/>
<accession>A0AAU7U290</accession>
<keyword evidence="1" id="KW-0614">Plasmid</keyword>
<reference evidence="1" key="1">
    <citation type="submission" date="2024-06" db="EMBL/GenBank/DDBJ databases">
        <title>Multiomics insights into the TNT degradation mechanism by Pantoea sp. BJ2 isolated from an ammunition destruction site.</title>
        <authorList>
            <person name="Luo J."/>
        </authorList>
    </citation>
    <scope>NUCLEOTIDE SEQUENCE</scope>
    <source>
        <strain evidence="1">BJ2</strain>
        <plasmid evidence="1">plasmindA</plasmid>
    </source>
</reference>